<dbReference type="InterPro" id="IPR050749">
    <property type="entry name" value="Glycosyl_Hydrolase_47"/>
</dbReference>
<dbReference type="PANTHER" id="PTHR11742:SF103">
    <property type="entry name" value="ENDOPLASMIC RETICULUM MANNOSIDASE MNL2-RELATED"/>
    <property type="match status" value="1"/>
</dbReference>
<organism evidence="11 12">
    <name type="scientific">Yarrowia lipolytica</name>
    <name type="common">Candida lipolytica</name>
    <dbReference type="NCBI Taxonomy" id="4952"/>
    <lineage>
        <taxon>Eukaryota</taxon>
        <taxon>Fungi</taxon>
        <taxon>Dikarya</taxon>
        <taxon>Ascomycota</taxon>
        <taxon>Saccharomycotina</taxon>
        <taxon>Dipodascomycetes</taxon>
        <taxon>Dipodascales</taxon>
        <taxon>Dipodascales incertae sedis</taxon>
        <taxon>Yarrowia</taxon>
    </lineage>
</organism>
<dbReference type="GO" id="GO:0005783">
    <property type="term" value="C:endoplasmic reticulum"/>
    <property type="evidence" value="ECO:0007669"/>
    <property type="project" value="TreeGrafter"/>
</dbReference>
<evidence type="ECO:0000313" key="12">
    <source>
        <dbReference type="Proteomes" id="UP000256601"/>
    </source>
</evidence>
<dbReference type="GO" id="GO:0016020">
    <property type="term" value="C:membrane"/>
    <property type="evidence" value="ECO:0007669"/>
    <property type="project" value="InterPro"/>
</dbReference>
<protein>
    <recommendedName>
        <fullName evidence="9">alpha-1,2-Mannosidase</fullName>
        <ecNumber evidence="9">3.2.1.-</ecNumber>
    </recommendedName>
</protein>
<dbReference type="VEuPathDB" id="FungiDB:YALI1_D25472g"/>
<keyword evidence="7" id="KW-0106">Calcium</keyword>
<dbReference type="PANTHER" id="PTHR11742">
    <property type="entry name" value="MANNOSYL-OLIGOSACCHARIDE ALPHA-1,2-MANNOSIDASE-RELATED"/>
    <property type="match status" value="1"/>
</dbReference>
<dbReference type="EC" id="3.2.1.-" evidence="9"/>
<feature type="region of interest" description="Disordered" evidence="10">
    <location>
        <begin position="576"/>
        <end position="595"/>
    </location>
</feature>
<dbReference type="PRINTS" id="PR00747">
    <property type="entry name" value="GLYHDRLASE47"/>
</dbReference>
<evidence type="ECO:0000313" key="11">
    <source>
        <dbReference type="EMBL" id="RDW26202.1"/>
    </source>
</evidence>
<comment type="cofactor">
    <cofactor evidence="1 7">
        <name>Ca(2+)</name>
        <dbReference type="ChEBI" id="CHEBI:29108"/>
    </cofactor>
</comment>
<evidence type="ECO:0000256" key="8">
    <source>
        <dbReference type="PIRSR" id="PIRSR601382-3"/>
    </source>
</evidence>
<sequence length="774" mass="87364">MQRLRMRKLLRPLLLACVIAGLLLWFVPLDSGVRLSSLKQSVEETPVPEHPGKPSEEENEKKKEPNVPDMNVGANARLKGGAPPQLADSYTPKDGTIELISPIGGQSRIGGVGAKLLPKPKQIPRKEKYPVKDPYKLPSKSTNHWLPKIQAAEHRECKDRMDRLKEVKTVMDQTWQRYKQFGFGHDEIHPITGEARDPFLGWAATLVDALDTLWIMDMKDEFKLAADRVAEIDFTRSGRDVIPVFETTIRYLGGLLSAYDLSGDKRLYYKAIELGDNLIGAFDTPNRMPLLYYRWEDKSTNTRRRPAQGAIVAELGSMTIEFTRLAQLTGNNTYFDAVHRITKEFEKAADQQVIPGLFPALVDISGCDLTQPGEETDPMVQLPVAFASPQRCKKKGITPMTAHAGVEQTVSFGGRIDSLYEYYIKEYILLGGADDTYKNMYIQSADQGAKMLLYKPNTTSSEEILFSGDLHINPANLQDIVFSPTMAHLSCFLGGMYAMGGKVLERPKDVEIGKRLAQGCVWAYGATGTGVMPEDLSVSPCGDSGEGIDETCEFEAPKLTLHKYLLAGDGTVVDTSEEEEGKVVEEKIGGQKPTMEKSPYSLHELGIAPRSRREKYPHIRLEQVADFTPLIKLDEDELKKIPKKFAGQTHRWRQSGVYDLPRDFVKASPHYLMRPEAIESVYYLYRITGDPVWQERGWEMFRSVVNLCWAGHGAYAAIRDVTDWRMDSNRFYDEQESFWVGETLKYYYLLFADSDVISLDEWVFNTEAHPVKRQ</sequence>
<proteinExistence type="inferred from homology"/>
<dbReference type="Pfam" id="PF01532">
    <property type="entry name" value="Glyco_hydro_47"/>
    <property type="match status" value="1"/>
</dbReference>
<reference evidence="11 12" key="1">
    <citation type="submission" date="2018-07" db="EMBL/GenBank/DDBJ databases">
        <title>Draft Genome Assemblies for Five Robust Yarrowia lipolytica Strains Exhibiting High Lipid Production and Pentose Sugar Utilization and Sugar Alcohol Secretion from Undetoxified Lignocellulosic Biomass Hydrolysates.</title>
        <authorList>
            <consortium name="DOE Joint Genome Institute"/>
            <person name="Walker C."/>
            <person name="Ryu S."/>
            <person name="Na H."/>
            <person name="Zane M."/>
            <person name="LaButti K."/>
            <person name="Lipzen A."/>
            <person name="Haridas S."/>
            <person name="Barry K."/>
            <person name="Grigoriev I.V."/>
            <person name="Quarterman J."/>
            <person name="Slininger P."/>
            <person name="Dien B."/>
            <person name="Trinh C.T."/>
        </authorList>
    </citation>
    <scope>NUCLEOTIDE SEQUENCE [LARGE SCALE GENOMIC DNA]</scope>
    <source>
        <strain evidence="11 12">YB392</strain>
    </source>
</reference>
<feature type="disulfide bond" evidence="8">
    <location>
        <begin position="491"/>
        <end position="520"/>
    </location>
</feature>
<dbReference type="Gene3D" id="1.50.10.10">
    <property type="match status" value="1"/>
</dbReference>
<dbReference type="GO" id="GO:0036503">
    <property type="term" value="P:ERAD pathway"/>
    <property type="evidence" value="ECO:0007669"/>
    <property type="project" value="UniProtKB-ARBA"/>
</dbReference>
<feature type="region of interest" description="Disordered" evidence="10">
    <location>
        <begin position="39"/>
        <end position="90"/>
    </location>
</feature>
<dbReference type="SUPFAM" id="SSF48225">
    <property type="entry name" value="Seven-hairpin glycosidases"/>
    <property type="match status" value="1"/>
</dbReference>
<evidence type="ECO:0000256" key="4">
    <source>
        <dbReference type="ARBA" id="ARBA00022801"/>
    </source>
</evidence>
<dbReference type="InterPro" id="IPR012341">
    <property type="entry name" value="6hp_glycosidase-like_sf"/>
</dbReference>
<evidence type="ECO:0000256" key="6">
    <source>
        <dbReference type="PIRSR" id="PIRSR601382-1"/>
    </source>
</evidence>
<dbReference type="GO" id="GO:0004571">
    <property type="term" value="F:mannosyl-oligosaccharide 1,2-alpha-mannosidase activity"/>
    <property type="evidence" value="ECO:0007669"/>
    <property type="project" value="InterPro"/>
</dbReference>
<dbReference type="Proteomes" id="UP000256601">
    <property type="component" value="Unassembled WGS sequence"/>
</dbReference>
<evidence type="ECO:0000256" key="9">
    <source>
        <dbReference type="RuleBase" id="RU361193"/>
    </source>
</evidence>
<gene>
    <name evidence="11" type="ORF">B0I71DRAFT_131306</name>
</gene>
<dbReference type="GO" id="GO:0005975">
    <property type="term" value="P:carbohydrate metabolic process"/>
    <property type="evidence" value="ECO:0007669"/>
    <property type="project" value="InterPro"/>
</dbReference>
<dbReference type="AlphaFoldDB" id="A0A371C7L5"/>
<dbReference type="InterPro" id="IPR001382">
    <property type="entry name" value="Glyco_hydro_47"/>
</dbReference>
<dbReference type="InterPro" id="IPR036026">
    <property type="entry name" value="Seven-hairpin_glycosidases"/>
</dbReference>
<evidence type="ECO:0000256" key="5">
    <source>
        <dbReference type="ARBA" id="ARBA00023157"/>
    </source>
</evidence>
<comment type="pathway">
    <text evidence="2">Protein modification; protein glycosylation.</text>
</comment>
<evidence type="ECO:0000256" key="7">
    <source>
        <dbReference type="PIRSR" id="PIRSR601382-2"/>
    </source>
</evidence>
<comment type="similarity">
    <text evidence="3 9">Belongs to the glycosyl hydrolase 47 family.</text>
</comment>
<feature type="compositionally biased region" description="Basic and acidic residues" evidence="10">
    <location>
        <begin position="50"/>
        <end position="66"/>
    </location>
</feature>
<evidence type="ECO:0000256" key="1">
    <source>
        <dbReference type="ARBA" id="ARBA00001913"/>
    </source>
</evidence>
<dbReference type="VEuPathDB" id="FungiDB:YALI0_D20174g"/>
<keyword evidence="9" id="KW-0326">Glycosidase</keyword>
<keyword evidence="4 9" id="KW-0378">Hydrolase</keyword>
<feature type="active site" evidence="6">
    <location>
        <position position="676"/>
    </location>
</feature>
<evidence type="ECO:0000256" key="10">
    <source>
        <dbReference type="SAM" id="MobiDB-lite"/>
    </source>
</evidence>
<feature type="active site" evidence="6">
    <location>
        <position position="417"/>
    </location>
</feature>
<keyword evidence="7" id="KW-0479">Metal-binding</keyword>
<feature type="binding site" evidence="7">
    <location>
        <position position="766"/>
    </location>
    <ligand>
        <name>Ca(2+)</name>
        <dbReference type="ChEBI" id="CHEBI:29108"/>
    </ligand>
</feature>
<name>A0A371C7L5_YARLL</name>
<feature type="active site" description="Proton donor" evidence="6">
    <location>
        <position position="534"/>
    </location>
</feature>
<keyword evidence="5 8" id="KW-1015">Disulfide bond</keyword>
<feature type="active site" description="Proton donor" evidence="6">
    <location>
        <position position="246"/>
    </location>
</feature>
<dbReference type="EMBL" id="KZ858984">
    <property type="protein sequence ID" value="RDW26202.1"/>
    <property type="molecule type" value="Genomic_DNA"/>
</dbReference>
<evidence type="ECO:0000256" key="2">
    <source>
        <dbReference type="ARBA" id="ARBA00004922"/>
    </source>
</evidence>
<dbReference type="OMA" id="WAYDAME"/>
<accession>A0A371C7L5</accession>
<dbReference type="GO" id="GO:0005509">
    <property type="term" value="F:calcium ion binding"/>
    <property type="evidence" value="ECO:0007669"/>
    <property type="project" value="InterPro"/>
</dbReference>
<evidence type="ECO:0000256" key="3">
    <source>
        <dbReference type="ARBA" id="ARBA00007658"/>
    </source>
</evidence>